<name>A0A1B7MGP4_9AGAM</name>
<evidence type="ECO:0000313" key="2">
    <source>
        <dbReference type="EMBL" id="OAX31772.1"/>
    </source>
</evidence>
<evidence type="ECO:0000256" key="1">
    <source>
        <dbReference type="SAM" id="MobiDB-lite"/>
    </source>
</evidence>
<dbReference type="AlphaFoldDB" id="A0A1B7MGP4"/>
<reference evidence="2 3" key="1">
    <citation type="submission" date="2016-06" db="EMBL/GenBank/DDBJ databases">
        <title>Comparative genomics of the ectomycorrhizal sister species Rhizopogon vinicolor and Rhizopogon vesiculosus (Basidiomycota: Boletales) reveals a divergence of the mating type B locus.</title>
        <authorList>
            <consortium name="DOE Joint Genome Institute"/>
            <person name="Mujic A.B."/>
            <person name="Kuo A."/>
            <person name="Tritt A."/>
            <person name="Lipzen A."/>
            <person name="Chen C."/>
            <person name="Johnson J."/>
            <person name="Sharma A."/>
            <person name="Barry K."/>
            <person name="Grigoriev I.V."/>
            <person name="Spatafora J.W."/>
        </authorList>
    </citation>
    <scope>NUCLEOTIDE SEQUENCE [LARGE SCALE GENOMIC DNA]</scope>
    <source>
        <strain evidence="2 3">AM-OR11-026</strain>
    </source>
</reference>
<proteinExistence type="predicted"/>
<sequence length="864" mass="97987">MLLSQSLAAHPCDSDGNFLPPNTQPTPLSNKLPDDWTPFRNRIEFELADFVYTVNQTPANQIDRMLDIWAASLILAGSSTTIFRDHYDLYGTIDSIPLGDVKWESFSVKYTGPLPDSGSTPLWMEDSYDVWFRDPHKVVQNMLANPDFAMEIDLRPYREFSTDRDERQWQDFMSGDWAWDQADAIAEDPDTHGSTFVPVILGSDKTTVSVATGQNDYYPLYASVGNVRNNVRRAHCNAVAVIGFLAMPKTTKEHAATAGFRNFRRQLFHSSVSYILKNLKPAMTKPEVTMFGDGYYRRVIYGLGPYIADYEEQVLLACIVRNWCCKCLSFRAHLDENSLLRSRCHMDALIEELTRATLWDEYGVVGELVPFTNDFPRADIHELLALDILHQLIKGAFKDHLVEWVEKYLLLTHGKAQADIILDDIDRRIAAVPSFSGLQHFPQGRHFKQWTGDDSKALMKVYLPAIEGYVPTDVTRTFRAFLEFCYLVRQNVITEKTLDEIQDALDRFHRYREIFITTGVVFTFSLPRQHSMMHYILLIRLFGAPNGLCSSITESKHIKAVKEPWRRSSRYKALGQMLVTNQRLDKLAASRVNFHARSMLAGTCLSSGVQAPKTASVLDAEDTPEIVDDPVSILAPIKCADTQAEGRKRAQTVPNLAAEIQVPNLADHIQQFLFEQLHPDDTRDLSEIPLNQRPCYVGKISVFNSASSTFYAPSDLSGMGGMKREHIRSCPMWRNEHSRNDCVFVITNPDAPGMLGMDVARVLAFFSFRRNGKHFPCAVIHWFNRIGDAPDSDTGMWTVQPSFTANQPHFAVIHIDAIFRAAHLIPVYGSTPLSPLIKFHHVLDVFTLFYVNKYADHHAFEIAA</sequence>
<dbReference type="STRING" id="1314800.A0A1B7MGP4"/>
<organism evidence="2 3">
    <name type="scientific">Rhizopogon vinicolor AM-OR11-026</name>
    <dbReference type="NCBI Taxonomy" id="1314800"/>
    <lineage>
        <taxon>Eukaryota</taxon>
        <taxon>Fungi</taxon>
        <taxon>Dikarya</taxon>
        <taxon>Basidiomycota</taxon>
        <taxon>Agaricomycotina</taxon>
        <taxon>Agaricomycetes</taxon>
        <taxon>Agaricomycetidae</taxon>
        <taxon>Boletales</taxon>
        <taxon>Suillineae</taxon>
        <taxon>Rhizopogonaceae</taxon>
        <taxon>Rhizopogon</taxon>
    </lineage>
</organism>
<feature type="region of interest" description="Disordered" evidence="1">
    <location>
        <begin position="12"/>
        <end position="33"/>
    </location>
</feature>
<evidence type="ECO:0000313" key="3">
    <source>
        <dbReference type="Proteomes" id="UP000092154"/>
    </source>
</evidence>
<keyword evidence="3" id="KW-1185">Reference proteome</keyword>
<dbReference type="Proteomes" id="UP000092154">
    <property type="component" value="Unassembled WGS sequence"/>
</dbReference>
<gene>
    <name evidence="2" type="ORF">K503DRAFT_810533</name>
</gene>
<dbReference type="Pfam" id="PF18759">
    <property type="entry name" value="Plavaka"/>
    <property type="match status" value="1"/>
</dbReference>
<dbReference type="InParanoid" id="A0A1B7MGP4"/>
<accession>A0A1B7MGP4</accession>
<dbReference type="EMBL" id="KV449249">
    <property type="protein sequence ID" value="OAX31772.1"/>
    <property type="molecule type" value="Genomic_DNA"/>
</dbReference>
<protein>
    <submittedName>
        <fullName evidence="2">Uncharacterized protein</fullName>
    </submittedName>
</protein>
<dbReference type="InterPro" id="IPR041078">
    <property type="entry name" value="Plavaka"/>
</dbReference>
<dbReference type="OrthoDB" id="3199698at2759"/>